<dbReference type="OrthoDB" id="616263at2759"/>
<evidence type="ECO:0000313" key="3">
    <source>
        <dbReference type="Proteomes" id="UP000499080"/>
    </source>
</evidence>
<keyword evidence="3" id="KW-1185">Reference proteome</keyword>
<accession>A0A4Y2NMA6</accession>
<dbReference type="InterPro" id="IPR052709">
    <property type="entry name" value="Transposase-MT_Hybrid"/>
</dbReference>
<evidence type="ECO:0000256" key="1">
    <source>
        <dbReference type="SAM" id="MobiDB-lite"/>
    </source>
</evidence>
<dbReference type="PANTHER" id="PTHR46060:SF1">
    <property type="entry name" value="MARINER MOS1 TRANSPOSASE-LIKE PROTEIN"/>
    <property type="match status" value="1"/>
</dbReference>
<evidence type="ECO:0000313" key="2">
    <source>
        <dbReference type="EMBL" id="GBN40042.1"/>
    </source>
</evidence>
<dbReference type="EMBL" id="BGPR01009443">
    <property type="protein sequence ID" value="GBN40042.1"/>
    <property type="molecule type" value="Genomic_DNA"/>
</dbReference>
<sequence length="105" mass="12203">MYASLRSKYPPLVNRGRDLHQQDNARPHTSCITREKIEELEGIEFLPHPVYSANLAPSDYHMSRSMASFFRERRFSNIDELERSCLALRAAQPSFSVFHVQFKSS</sequence>
<dbReference type="GO" id="GO:0003676">
    <property type="term" value="F:nucleic acid binding"/>
    <property type="evidence" value="ECO:0007669"/>
    <property type="project" value="InterPro"/>
</dbReference>
<dbReference type="Gene3D" id="3.30.420.10">
    <property type="entry name" value="Ribonuclease H-like superfamily/Ribonuclease H"/>
    <property type="match status" value="1"/>
</dbReference>
<feature type="region of interest" description="Disordered" evidence="1">
    <location>
        <begin position="1"/>
        <end position="27"/>
    </location>
</feature>
<organism evidence="2 3">
    <name type="scientific">Araneus ventricosus</name>
    <name type="common">Orbweaver spider</name>
    <name type="synonym">Epeira ventricosa</name>
    <dbReference type="NCBI Taxonomy" id="182803"/>
    <lineage>
        <taxon>Eukaryota</taxon>
        <taxon>Metazoa</taxon>
        <taxon>Ecdysozoa</taxon>
        <taxon>Arthropoda</taxon>
        <taxon>Chelicerata</taxon>
        <taxon>Arachnida</taxon>
        <taxon>Araneae</taxon>
        <taxon>Araneomorphae</taxon>
        <taxon>Entelegynae</taxon>
        <taxon>Araneoidea</taxon>
        <taxon>Araneidae</taxon>
        <taxon>Araneus</taxon>
    </lineage>
</organism>
<proteinExistence type="predicted"/>
<gene>
    <name evidence="2" type="ORF">AVEN_18098_1</name>
</gene>
<dbReference type="Proteomes" id="UP000499080">
    <property type="component" value="Unassembled WGS sequence"/>
</dbReference>
<dbReference type="AlphaFoldDB" id="A0A4Y2NMA6"/>
<comment type="caution">
    <text evidence="2">The sequence shown here is derived from an EMBL/GenBank/DDBJ whole genome shotgun (WGS) entry which is preliminary data.</text>
</comment>
<protein>
    <recommendedName>
        <fullName evidence="4">Histone-lysine N-methyltransferase SETMAR</fullName>
    </recommendedName>
</protein>
<dbReference type="PANTHER" id="PTHR46060">
    <property type="entry name" value="MARINER MOS1 TRANSPOSASE-LIKE PROTEIN"/>
    <property type="match status" value="1"/>
</dbReference>
<reference evidence="2 3" key="1">
    <citation type="journal article" date="2019" name="Sci. Rep.">
        <title>Orb-weaving spider Araneus ventricosus genome elucidates the spidroin gene catalogue.</title>
        <authorList>
            <person name="Kono N."/>
            <person name="Nakamura H."/>
            <person name="Ohtoshi R."/>
            <person name="Moran D.A.P."/>
            <person name="Shinohara A."/>
            <person name="Yoshida Y."/>
            <person name="Fujiwara M."/>
            <person name="Mori M."/>
            <person name="Tomita M."/>
            <person name="Arakawa K."/>
        </authorList>
    </citation>
    <scope>NUCLEOTIDE SEQUENCE [LARGE SCALE GENOMIC DNA]</scope>
</reference>
<name>A0A4Y2NMA6_ARAVE</name>
<dbReference type="InterPro" id="IPR036397">
    <property type="entry name" value="RNaseH_sf"/>
</dbReference>
<feature type="compositionally biased region" description="Basic and acidic residues" evidence="1">
    <location>
        <begin position="15"/>
        <end position="26"/>
    </location>
</feature>
<evidence type="ECO:0008006" key="4">
    <source>
        <dbReference type="Google" id="ProtNLM"/>
    </source>
</evidence>